<dbReference type="AlphaFoldDB" id="A0A9D2DWF0"/>
<reference evidence="1" key="2">
    <citation type="submission" date="2021-04" db="EMBL/GenBank/DDBJ databases">
        <authorList>
            <person name="Gilroy R."/>
        </authorList>
    </citation>
    <scope>NUCLEOTIDE SEQUENCE</scope>
    <source>
        <strain evidence="1">CHK33-5263</strain>
    </source>
</reference>
<dbReference type="EMBL" id="DXBS01000052">
    <property type="protein sequence ID" value="HIZ24340.1"/>
    <property type="molecule type" value="Genomic_DNA"/>
</dbReference>
<name>A0A9D2DWF0_9FIRM</name>
<accession>A0A9D2DWF0</accession>
<sequence length="127" mass="14621">MTVRQLQEYLEVEKWKDSENRRADMCGRYQRCRYCVRTEEMSCAMAYSRLVSMRTSDVPDPIPEWLLPDPPVAEVFGTELVSEEESPVLQATSPEHRVLVRGKGDIVLCRLKKRAVQQDEAEEATTA</sequence>
<protein>
    <submittedName>
        <fullName evidence="1">Uncharacterized protein</fullName>
    </submittedName>
</protein>
<organism evidence="1 2">
    <name type="scientific">Candidatus Gallimonas intestinigallinarum</name>
    <dbReference type="NCBI Taxonomy" id="2838604"/>
    <lineage>
        <taxon>Bacteria</taxon>
        <taxon>Bacillati</taxon>
        <taxon>Bacillota</taxon>
        <taxon>Clostridia</taxon>
        <taxon>Candidatus Gallimonas</taxon>
    </lineage>
</organism>
<evidence type="ECO:0000313" key="2">
    <source>
        <dbReference type="Proteomes" id="UP000824044"/>
    </source>
</evidence>
<evidence type="ECO:0000313" key="1">
    <source>
        <dbReference type="EMBL" id="HIZ24340.1"/>
    </source>
</evidence>
<reference evidence="1" key="1">
    <citation type="journal article" date="2021" name="PeerJ">
        <title>Extensive microbial diversity within the chicken gut microbiome revealed by metagenomics and culture.</title>
        <authorList>
            <person name="Gilroy R."/>
            <person name="Ravi A."/>
            <person name="Getino M."/>
            <person name="Pursley I."/>
            <person name="Horton D.L."/>
            <person name="Alikhan N.F."/>
            <person name="Baker D."/>
            <person name="Gharbi K."/>
            <person name="Hall N."/>
            <person name="Watson M."/>
            <person name="Adriaenssens E.M."/>
            <person name="Foster-Nyarko E."/>
            <person name="Jarju S."/>
            <person name="Secka A."/>
            <person name="Antonio M."/>
            <person name="Oren A."/>
            <person name="Chaudhuri R.R."/>
            <person name="La Ragione R."/>
            <person name="Hildebrand F."/>
            <person name="Pallen M.J."/>
        </authorList>
    </citation>
    <scope>NUCLEOTIDE SEQUENCE</scope>
    <source>
        <strain evidence="1">CHK33-5263</strain>
    </source>
</reference>
<proteinExistence type="predicted"/>
<gene>
    <name evidence="1" type="ORF">H9812_02545</name>
</gene>
<dbReference type="Proteomes" id="UP000824044">
    <property type="component" value="Unassembled WGS sequence"/>
</dbReference>
<comment type="caution">
    <text evidence="1">The sequence shown here is derived from an EMBL/GenBank/DDBJ whole genome shotgun (WGS) entry which is preliminary data.</text>
</comment>